<evidence type="ECO:0000313" key="1">
    <source>
        <dbReference type="EMBL" id="KAJ1353280.1"/>
    </source>
</evidence>
<evidence type="ECO:0000313" key="2">
    <source>
        <dbReference type="Proteomes" id="UP001196413"/>
    </source>
</evidence>
<organism evidence="1 2">
    <name type="scientific">Parelaphostrongylus tenuis</name>
    <name type="common">Meningeal worm</name>
    <dbReference type="NCBI Taxonomy" id="148309"/>
    <lineage>
        <taxon>Eukaryota</taxon>
        <taxon>Metazoa</taxon>
        <taxon>Ecdysozoa</taxon>
        <taxon>Nematoda</taxon>
        <taxon>Chromadorea</taxon>
        <taxon>Rhabditida</taxon>
        <taxon>Rhabditina</taxon>
        <taxon>Rhabditomorpha</taxon>
        <taxon>Strongyloidea</taxon>
        <taxon>Metastrongylidae</taxon>
        <taxon>Parelaphostrongylus</taxon>
    </lineage>
</organism>
<dbReference type="EMBL" id="JAHQIW010001661">
    <property type="protein sequence ID" value="KAJ1353280.1"/>
    <property type="molecule type" value="Genomic_DNA"/>
</dbReference>
<keyword evidence="2" id="KW-1185">Reference proteome</keyword>
<comment type="caution">
    <text evidence="1">The sequence shown here is derived from an EMBL/GenBank/DDBJ whole genome shotgun (WGS) entry which is preliminary data.</text>
</comment>
<gene>
    <name evidence="1" type="ORF">KIN20_009879</name>
</gene>
<dbReference type="AlphaFoldDB" id="A0AAD5M714"/>
<accession>A0AAD5M714</accession>
<reference evidence="1" key="1">
    <citation type="submission" date="2021-06" db="EMBL/GenBank/DDBJ databases">
        <title>Parelaphostrongylus tenuis whole genome reference sequence.</title>
        <authorList>
            <person name="Garwood T.J."/>
            <person name="Larsen P.A."/>
            <person name="Fountain-Jones N.M."/>
            <person name="Garbe J.R."/>
            <person name="Macchietto M.G."/>
            <person name="Kania S.A."/>
            <person name="Gerhold R.W."/>
            <person name="Richards J.E."/>
            <person name="Wolf T.M."/>
        </authorList>
    </citation>
    <scope>NUCLEOTIDE SEQUENCE</scope>
    <source>
        <strain evidence="1">MNPRO001-30</strain>
        <tissue evidence="1">Meninges</tissue>
    </source>
</reference>
<dbReference type="Proteomes" id="UP001196413">
    <property type="component" value="Unassembled WGS sequence"/>
</dbReference>
<name>A0AAD5M714_PARTN</name>
<sequence>MVRSITNALSKISVLDQEWLTKANRIGKCGLGEINGNGNRPAGFPSGARLLNGNPLSRGNNIAAGHGSHLTARRMRKLVMYLPTEDGACSTQT</sequence>
<protein>
    <submittedName>
        <fullName evidence="1">Uncharacterized protein</fullName>
    </submittedName>
</protein>
<proteinExistence type="predicted"/>